<gene>
    <name evidence="1" type="ORF">FAB82_06245</name>
</gene>
<accession>A0A4S8QFM2</accession>
<proteinExistence type="predicted"/>
<dbReference type="EMBL" id="STGY01000024">
    <property type="protein sequence ID" value="THV42471.1"/>
    <property type="molecule type" value="Genomic_DNA"/>
</dbReference>
<dbReference type="AlphaFoldDB" id="A0A4S8QFM2"/>
<reference evidence="1 2" key="2">
    <citation type="submission" date="2019-05" db="EMBL/GenBank/DDBJ databases">
        <title>Glycomyces buryatensis sp. nov.</title>
        <authorList>
            <person name="Nikitina E."/>
        </authorList>
    </citation>
    <scope>NUCLEOTIDE SEQUENCE [LARGE SCALE GENOMIC DNA]</scope>
    <source>
        <strain evidence="1 2">18</strain>
    </source>
</reference>
<reference evidence="2" key="1">
    <citation type="submission" date="2019-04" db="EMBL/GenBank/DDBJ databases">
        <title>Nocardioides xinjiangensis sp. nov.</title>
        <authorList>
            <person name="Liu S."/>
        </authorList>
    </citation>
    <scope>NUCLEOTIDE SEQUENCE [LARGE SCALE GENOMIC DNA]</scope>
    <source>
        <strain evidence="2">18</strain>
    </source>
</reference>
<dbReference type="Proteomes" id="UP000308760">
    <property type="component" value="Unassembled WGS sequence"/>
</dbReference>
<evidence type="ECO:0000313" key="1">
    <source>
        <dbReference type="EMBL" id="THV42471.1"/>
    </source>
</evidence>
<name>A0A4S8QFM2_9ACTN</name>
<dbReference type="RefSeq" id="WP_136533685.1">
    <property type="nucleotide sequence ID" value="NZ_STGY01000024.1"/>
</dbReference>
<protein>
    <submittedName>
        <fullName evidence="1">Uncharacterized protein</fullName>
    </submittedName>
</protein>
<organism evidence="1 2">
    <name type="scientific">Glycomyces buryatensis</name>
    <dbReference type="NCBI Taxonomy" id="2570927"/>
    <lineage>
        <taxon>Bacteria</taxon>
        <taxon>Bacillati</taxon>
        <taxon>Actinomycetota</taxon>
        <taxon>Actinomycetes</taxon>
        <taxon>Glycomycetales</taxon>
        <taxon>Glycomycetaceae</taxon>
        <taxon>Glycomyces</taxon>
    </lineage>
</organism>
<evidence type="ECO:0000313" key="2">
    <source>
        <dbReference type="Proteomes" id="UP000308760"/>
    </source>
</evidence>
<keyword evidence="2" id="KW-1185">Reference proteome</keyword>
<comment type="caution">
    <text evidence="1">The sequence shown here is derived from an EMBL/GenBank/DDBJ whole genome shotgun (WGS) entry which is preliminary data.</text>
</comment>
<sequence length="127" mass="14470">MRELVFWKEIGLSTVKEAQERYAAIVLFREPVTVAEADPWLREFINDLPSLGLDLYLNLVPDLVPVDEVRPETRISAHGVIVQFGPDVPQKTTARIYELAETATLSMFNPQSPMVLGSDDEEWIEFH</sequence>